<name>A0A4Z1CIY0_9ACTN</name>
<dbReference type="PANTHER" id="PTHR33154">
    <property type="entry name" value="TRANSCRIPTIONAL REGULATOR, ARSR FAMILY"/>
    <property type="match status" value="1"/>
</dbReference>
<dbReference type="InterPro" id="IPR051081">
    <property type="entry name" value="HTH_MetalResp_TranReg"/>
</dbReference>
<dbReference type="SUPFAM" id="SSF46785">
    <property type="entry name" value="Winged helix' DNA-binding domain"/>
    <property type="match status" value="1"/>
</dbReference>
<evidence type="ECO:0000313" key="5">
    <source>
        <dbReference type="EMBL" id="TGN63443.1"/>
    </source>
</evidence>
<comment type="caution">
    <text evidence="5">The sequence shown here is derived from an EMBL/GenBank/DDBJ whole genome shotgun (WGS) entry which is preliminary data.</text>
</comment>
<accession>A0A4Z1CIY0</accession>
<keyword evidence="2" id="KW-0238">DNA-binding</keyword>
<dbReference type="InterPro" id="IPR001845">
    <property type="entry name" value="HTH_ArsR_DNA-bd_dom"/>
</dbReference>
<dbReference type="GO" id="GO:0003700">
    <property type="term" value="F:DNA-binding transcription factor activity"/>
    <property type="evidence" value="ECO:0007669"/>
    <property type="project" value="InterPro"/>
</dbReference>
<feature type="domain" description="HTH arsR-type" evidence="4">
    <location>
        <begin position="23"/>
        <end position="115"/>
    </location>
</feature>
<dbReference type="EMBL" id="SRRO01000001">
    <property type="protein sequence ID" value="TGN63443.1"/>
    <property type="molecule type" value="Genomic_DNA"/>
</dbReference>
<evidence type="ECO:0000259" key="4">
    <source>
        <dbReference type="SMART" id="SM00418"/>
    </source>
</evidence>
<dbReference type="GO" id="GO:0003677">
    <property type="term" value="F:DNA binding"/>
    <property type="evidence" value="ECO:0007669"/>
    <property type="project" value="UniProtKB-KW"/>
</dbReference>
<organism evidence="5 6">
    <name type="scientific">Nocardioides eburneiflavus</name>
    <dbReference type="NCBI Taxonomy" id="2518372"/>
    <lineage>
        <taxon>Bacteria</taxon>
        <taxon>Bacillati</taxon>
        <taxon>Actinomycetota</taxon>
        <taxon>Actinomycetes</taxon>
        <taxon>Propionibacteriales</taxon>
        <taxon>Nocardioidaceae</taxon>
        <taxon>Nocardioides</taxon>
    </lineage>
</organism>
<evidence type="ECO:0000256" key="1">
    <source>
        <dbReference type="ARBA" id="ARBA00023015"/>
    </source>
</evidence>
<dbReference type="Proteomes" id="UP000297496">
    <property type="component" value="Unassembled WGS sequence"/>
</dbReference>
<dbReference type="PANTHER" id="PTHR33154:SF15">
    <property type="entry name" value="REGULATORY PROTEIN ARSR"/>
    <property type="match status" value="1"/>
</dbReference>
<sequence length="198" mass="22190">MFANKSWQTYPVVVSSSITPDIAGLRALSHPVRLRMLGLLRTEGPATATTLARRLDLNTGATSYHLRQLAQHGFIEEDAERGNARDRWWRASHEATRTDFRTQEQGAEDVEAYLATVAQLYGERLRVAVAEMAFVPEQWRTVGTLSDWELRLTPAQADALVQQLVRLVEDTVDSDAEDAAPFAINLNAFLRPGQQWDA</sequence>
<proteinExistence type="predicted"/>
<dbReference type="OrthoDB" id="7945987at2"/>
<evidence type="ECO:0000313" key="6">
    <source>
        <dbReference type="Proteomes" id="UP000297496"/>
    </source>
</evidence>
<dbReference type="CDD" id="cd00090">
    <property type="entry name" value="HTH_ARSR"/>
    <property type="match status" value="1"/>
</dbReference>
<dbReference type="InterPro" id="IPR036390">
    <property type="entry name" value="WH_DNA-bd_sf"/>
</dbReference>
<evidence type="ECO:0000256" key="3">
    <source>
        <dbReference type="ARBA" id="ARBA00023163"/>
    </source>
</evidence>
<reference evidence="5 6" key="1">
    <citation type="submission" date="2019-04" db="EMBL/GenBank/DDBJ databases">
        <title>Three New Species of Nocardioides, Nocardioides euryhalodurans sp. nov., Nocardioides seonyuensis sp. nov. and Nocardioides eburneoflavus sp. nov. Isolated from Soil.</title>
        <authorList>
            <person name="Roh S.G."/>
            <person name="Lee C."/>
            <person name="Kim M.-K."/>
            <person name="Kim S.B."/>
        </authorList>
    </citation>
    <scope>NUCLEOTIDE SEQUENCE [LARGE SCALE GENOMIC DNA]</scope>
    <source>
        <strain evidence="5 6">MMS17-SY213</strain>
    </source>
</reference>
<dbReference type="Gene3D" id="1.10.10.10">
    <property type="entry name" value="Winged helix-like DNA-binding domain superfamily/Winged helix DNA-binding domain"/>
    <property type="match status" value="1"/>
</dbReference>
<dbReference type="Pfam" id="PF12840">
    <property type="entry name" value="HTH_20"/>
    <property type="match status" value="1"/>
</dbReference>
<keyword evidence="6" id="KW-1185">Reference proteome</keyword>
<dbReference type="InterPro" id="IPR036388">
    <property type="entry name" value="WH-like_DNA-bd_sf"/>
</dbReference>
<dbReference type="AlphaFoldDB" id="A0A4Z1CIY0"/>
<dbReference type="InterPro" id="IPR011991">
    <property type="entry name" value="ArsR-like_HTH"/>
</dbReference>
<gene>
    <name evidence="5" type="ORF">EXE59_05390</name>
</gene>
<dbReference type="SMART" id="SM00418">
    <property type="entry name" value="HTH_ARSR"/>
    <property type="match status" value="1"/>
</dbReference>
<keyword evidence="3" id="KW-0804">Transcription</keyword>
<keyword evidence="1" id="KW-0805">Transcription regulation</keyword>
<evidence type="ECO:0000256" key="2">
    <source>
        <dbReference type="ARBA" id="ARBA00023125"/>
    </source>
</evidence>
<protein>
    <submittedName>
        <fullName evidence="5">ArsR family transcriptional regulator</fullName>
    </submittedName>
</protein>